<feature type="region of interest" description="Disordered" evidence="2">
    <location>
        <begin position="304"/>
        <end position="328"/>
    </location>
</feature>
<accession>A0A1F7Y1L7</accession>
<keyword evidence="1" id="KW-0175">Coiled coil</keyword>
<feature type="compositionally biased region" description="Polar residues" evidence="2">
    <location>
        <begin position="865"/>
        <end position="877"/>
    </location>
</feature>
<feature type="region of interest" description="Disordered" evidence="2">
    <location>
        <begin position="185"/>
        <end position="208"/>
    </location>
</feature>
<comment type="caution">
    <text evidence="3">The sequence shown here is derived from an EMBL/GenBank/DDBJ whole genome shotgun (WGS) entry which is preliminary data.</text>
</comment>
<feature type="coiled-coil region" evidence="1">
    <location>
        <begin position="1148"/>
        <end position="1175"/>
    </location>
</feature>
<proteinExistence type="predicted"/>
<evidence type="ECO:0000256" key="1">
    <source>
        <dbReference type="SAM" id="Coils"/>
    </source>
</evidence>
<name>A0A1F7Y1L7_9BACT</name>
<gene>
    <name evidence="3" type="ORF">A2863_04115</name>
</gene>
<feature type="compositionally biased region" description="Low complexity" evidence="2">
    <location>
        <begin position="185"/>
        <end position="199"/>
    </location>
</feature>
<feature type="compositionally biased region" description="Basic and acidic residues" evidence="2">
    <location>
        <begin position="315"/>
        <end position="328"/>
    </location>
</feature>
<organism evidence="3 4">
    <name type="scientific">Candidatus Woesebacteria bacterium RIFCSPHIGHO2_01_FULL_38_9b</name>
    <dbReference type="NCBI Taxonomy" id="1802493"/>
    <lineage>
        <taxon>Bacteria</taxon>
        <taxon>Candidatus Woeseibacteriota</taxon>
    </lineage>
</organism>
<evidence type="ECO:0000313" key="3">
    <source>
        <dbReference type="EMBL" id="OGM21204.1"/>
    </source>
</evidence>
<sequence>MVDEAQSTSEINKGTPEKIFDAARVQRWVNERTDRAERNARGQIARSLENDVRRAGRGNSFSIEEVQRRISSTKVDLEHLLGDKDRVSYKSKDSRTGGIVVAEVIRIAGGLVVQEVKPSEVDEKIVSRALIDQDKTELTLNYTGGDYEKNDANPGIIRSENYREATATTFNLLGKHIIRLSKTMAEQPAEAQPTPTAAEARPETGLNQSRLELKRADIEAKIKDGTDVEGKILHDGLKAALPELPGAVSHSYNEANNSIGKTVETTDKGEQINSGELNNAIHALRTFHRQIGSEKEYEVEIDTSQIETSEELSEEERQKLSWDKSPEQMEELIKSRTPILREQIRRGSGERASREGLMGVKEFDELSEKDKREKVIDVLQSERNAVIEKYRRKLIVDKVRADVALMPDLYADHELRGSGYIDSKARLIAHKEDLRDSLPDSEDPYRGEGLDLARFPARAVTRLSAFGVQEQADRRDWAEDRILDMVRNDDLTNKLNQARGAREGIELSEEDQLPSWTELPEEGEDGRVALITDRVISLSKQIRTSEGEDAARIFEHMDETRKRERVTALLQKEREAQNAFRELRHTAENSENATIVMEKVNIARARRLEVRQELLKIRSELVRGRTRNAIDNTDDVVRKLFRGQHLFTRNVDEQVSNTVEELGREGVAGFRKDVVEPVRTGFLNAVGRAVRTGGNVVDAATHGINRVTKQYNQRIAREGEELASNLRGAGDEINATLAEGMGLPSRERIGIRIMTATHRANVRGRELLGRAVERVTGWQVLGETEEDRQWHARKQEKITKASDRLIKRENWREINQSFVHDLRQPVETAPAETPTAETAAVASATTPTPTPETPTQAGTPPPESQPETKSMSTALSTENRKGDRPNLRLGLAEEEVVKYIGPAGDEHNVFVWSDGTKVIAEEVSGDGKEVRVLNVSEVADRTKAREFIDKTLKDLTDKYDKKGVVYEKGLFFTMDKEGKLIIAKEGEEGEFKFSDEQKEKARKKGTEVKEDKVVESQPDEATTPKVKPEEPKENPPPQATDTDDTEVIAEKKAKRVAKNREEKYDGLTGLSETEQLWVEEIKRTRGEAKELITKLSEGTLSDLDWATLNVTLLHRQNALEKFNELVSVKLPKSDQIKSEGARANFDKFNKFDEELAELSKQLKSIEGTANEKERTRARANLLNAYNDKVYERRRVYDQVIRESKVIYK</sequence>
<evidence type="ECO:0000256" key="2">
    <source>
        <dbReference type="SAM" id="MobiDB-lite"/>
    </source>
</evidence>
<dbReference type="AlphaFoldDB" id="A0A1F7Y1L7"/>
<protein>
    <submittedName>
        <fullName evidence="3">Uncharacterized protein</fullName>
    </submittedName>
</protein>
<feature type="compositionally biased region" description="Basic and acidic residues" evidence="2">
    <location>
        <begin position="991"/>
        <end position="1014"/>
    </location>
</feature>
<evidence type="ECO:0000313" key="4">
    <source>
        <dbReference type="Proteomes" id="UP000178750"/>
    </source>
</evidence>
<feature type="region of interest" description="Disordered" evidence="2">
    <location>
        <begin position="822"/>
        <end position="888"/>
    </location>
</feature>
<feature type="compositionally biased region" description="Low complexity" evidence="2">
    <location>
        <begin position="825"/>
        <end position="858"/>
    </location>
</feature>
<feature type="region of interest" description="Disordered" evidence="2">
    <location>
        <begin position="991"/>
        <end position="1046"/>
    </location>
</feature>
<reference evidence="3 4" key="1">
    <citation type="journal article" date="2016" name="Nat. Commun.">
        <title>Thousands of microbial genomes shed light on interconnected biogeochemical processes in an aquifer system.</title>
        <authorList>
            <person name="Anantharaman K."/>
            <person name="Brown C.T."/>
            <person name="Hug L.A."/>
            <person name="Sharon I."/>
            <person name="Castelle C.J."/>
            <person name="Probst A.J."/>
            <person name="Thomas B.C."/>
            <person name="Singh A."/>
            <person name="Wilkins M.J."/>
            <person name="Karaoz U."/>
            <person name="Brodie E.L."/>
            <person name="Williams K.H."/>
            <person name="Hubbard S.S."/>
            <person name="Banfield J.F."/>
        </authorList>
    </citation>
    <scope>NUCLEOTIDE SEQUENCE [LARGE SCALE GENOMIC DNA]</scope>
</reference>
<dbReference type="Proteomes" id="UP000178750">
    <property type="component" value="Unassembled WGS sequence"/>
</dbReference>
<dbReference type="EMBL" id="MGGF01000043">
    <property type="protein sequence ID" value="OGM21204.1"/>
    <property type="molecule type" value="Genomic_DNA"/>
</dbReference>